<name>A0A7C3ARN8_9BACT</name>
<dbReference type="InterPro" id="IPR052345">
    <property type="entry name" value="Rad_response_metalloprotease"/>
</dbReference>
<dbReference type="Pfam" id="PF06114">
    <property type="entry name" value="Peptidase_M78"/>
    <property type="match status" value="1"/>
</dbReference>
<dbReference type="AlphaFoldDB" id="A0A7C3ARN8"/>
<organism evidence="2">
    <name type="scientific">Thermorudis sp</name>
    <dbReference type="NCBI Taxonomy" id="1969470"/>
    <lineage>
        <taxon>Bacteria</taxon>
        <taxon>Pseudomonadati</taxon>
        <taxon>Thermomicrobiota</taxon>
        <taxon>Thermomicrobia</taxon>
        <taxon>Thermomicrobia incertae sedis</taxon>
        <taxon>Thermorudis</taxon>
    </lineage>
</organism>
<reference evidence="2" key="1">
    <citation type="journal article" date="2020" name="mSystems">
        <title>Genome- and Community-Level Interaction Insights into Carbon Utilization and Element Cycling Functions of Hydrothermarchaeota in Hydrothermal Sediment.</title>
        <authorList>
            <person name="Zhou Z."/>
            <person name="Liu Y."/>
            <person name="Xu W."/>
            <person name="Pan J."/>
            <person name="Luo Z.H."/>
            <person name="Li M."/>
        </authorList>
    </citation>
    <scope>NUCLEOTIDE SEQUENCE [LARGE SCALE GENOMIC DNA]</scope>
    <source>
        <strain evidence="2">SpSt-192</strain>
    </source>
</reference>
<dbReference type="Gene3D" id="1.10.10.2910">
    <property type="match status" value="1"/>
</dbReference>
<protein>
    <submittedName>
        <fullName evidence="2">ImmA/IrrE family metallo-endopeptidase</fullName>
    </submittedName>
</protein>
<feature type="domain" description="IrrE N-terminal-like" evidence="1">
    <location>
        <begin position="185"/>
        <end position="319"/>
    </location>
</feature>
<comment type="caution">
    <text evidence="2">The sequence shown here is derived from an EMBL/GenBank/DDBJ whole genome shotgun (WGS) entry which is preliminary data.</text>
</comment>
<gene>
    <name evidence="2" type="ORF">ENP13_05195</name>
</gene>
<evidence type="ECO:0000259" key="1">
    <source>
        <dbReference type="Pfam" id="PF06114"/>
    </source>
</evidence>
<evidence type="ECO:0000313" key="2">
    <source>
        <dbReference type="EMBL" id="HEX70622.1"/>
    </source>
</evidence>
<dbReference type="InterPro" id="IPR010359">
    <property type="entry name" value="IrrE_HExxH"/>
</dbReference>
<dbReference type="PANTHER" id="PTHR43236:SF2">
    <property type="entry name" value="BLL0069 PROTEIN"/>
    <property type="match status" value="1"/>
</dbReference>
<accession>A0A7C3ARN8</accession>
<dbReference type="EMBL" id="DSID01000402">
    <property type="protein sequence ID" value="HEX70622.1"/>
    <property type="molecule type" value="Genomic_DNA"/>
</dbReference>
<sequence length="407" mass="46404">MSYSGEQKYEQRAFLPDEARAVSPPSGTVSPALLQWAVERFGNRAELERRFPKLSRWLDGAELPTVRQLEAFARATLTPFGYFFLPEPPREEIAIPDFRVRSGKPLRLTAKMQALIGMLQIRQEWLSEYRQRSGRPRLEFIGKFDATVAPQKAARDMRAVLRLPDDWPRASSTRADALATLANQAEAAGVVVVFNSVLGNNTHQRLREEDFSGFALVDQYAPFIFINTGRERAKAAQIFTLAHELAHLWLGQSGISRVTLGQEAGQEIERACNRIAAAFLMPEALFRAAWQELHQEPLQEMTYRLSEQWKVSRAAIVVRALELNLLDRVQGDTLLEELRSSYEEREEKAAHAGGDFYRMQMRRLGRPFVEAVIEALEEEELSYREAEELLDVRAKALTRLLDRFTPS</sequence>
<dbReference type="PANTHER" id="PTHR43236">
    <property type="entry name" value="ANTITOXIN HIGA1"/>
    <property type="match status" value="1"/>
</dbReference>
<proteinExistence type="predicted"/>